<protein>
    <submittedName>
        <fullName evidence="1">Uncharacterized protein</fullName>
    </submittedName>
</protein>
<evidence type="ECO:0000313" key="1">
    <source>
        <dbReference type="EMBL" id="GET44373.1"/>
    </source>
</evidence>
<sequence>MSVSLKCHGVLKIKADRSEMLRQIRRLMGAEIKLAQFHKLVTKAAIKHQESWDKETAEIFLIVAGYKSSATKLEHRTNVRNQFKEKRTAADINYYDKTVYGEESKLIDVEFEVLESHKKILADALAESIKFDGDRQKQMSEYVLSAYKN</sequence>
<gene>
    <name evidence="1" type="ORF">MiSe_92000</name>
</gene>
<name>A0AAV3XPT0_9CYAN</name>
<dbReference type="EMBL" id="BLAY01000339">
    <property type="protein sequence ID" value="GET44373.1"/>
    <property type="molecule type" value="Genomic_DNA"/>
</dbReference>
<dbReference type="RefSeq" id="WP_226594242.1">
    <property type="nucleotide sequence ID" value="NZ_BLAY01000339.1"/>
</dbReference>
<dbReference type="Proteomes" id="UP001050975">
    <property type="component" value="Unassembled WGS sequence"/>
</dbReference>
<reference evidence="1" key="1">
    <citation type="submission" date="2019-10" db="EMBL/GenBank/DDBJ databases">
        <title>Draft genome sequece of Microseira wollei NIES-4236.</title>
        <authorList>
            <person name="Yamaguchi H."/>
            <person name="Suzuki S."/>
            <person name="Kawachi M."/>
        </authorList>
    </citation>
    <scope>NUCLEOTIDE SEQUENCE</scope>
    <source>
        <strain evidence="1">NIES-4236</strain>
    </source>
</reference>
<evidence type="ECO:0000313" key="2">
    <source>
        <dbReference type="Proteomes" id="UP001050975"/>
    </source>
</evidence>
<dbReference type="AlphaFoldDB" id="A0AAV3XPT0"/>
<organism evidence="1 2">
    <name type="scientific">Microseira wollei NIES-4236</name>
    <dbReference type="NCBI Taxonomy" id="2530354"/>
    <lineage>
        <taxon>Bacteria</taxon>
        <taxon>Bacillati</taxon>
        <taxon>Cyanobacteriota</taxon>
        <taxon>Cyanophyceae</taxon>
        <taxon>Oscillatoriophycideae</taxon>
        <taxon>Aerosakkonematales</taxon>
        <taxon>Aerosakkonemataceae</taxon>
        <taxon>Microseira</taxon>
    </lineage>
</organism>
<keyword evidence="2" id="KW-1185">Reference proteome</keyword>
<comment type="caution">
    <text evidence="1">The sequence shown here is derived from an EMBL/GenBank/DDBJ whole genome shotgun (WGS) entry which is preliminary data.</text>
</comment>
<proteinExistence type="predicted"/>
<accession>A0AAV3XPT0</accession>